<gene>
    <name evidence="1" type="ORF">PYW08_001981</name>
</gene>
<protein>
    <submittedName>
        <fullName evidence="1">Uncharacterized protein</fullName>
    </submittedName>
</protein>
<organism evidence="1 2">
    <name type="scientific">Mythimna loreyi</name>
    <dbReference type="NCBI Taxonomy" id="667449"/>
    <lineage>
        <taxon>Eukaryota</taxon>
        <taxon>Metazoa</taxon>
        <taxon>Ecdysozoa</taxon>
        <taxon>Arthropoda</taxon>
        <taxon>Hexapoda</taxon>
        <taxon>Insecta</taxon>
        <taxon>Pterygota</taxon>
        <taxon>Neoptera</taxon>
        <taxon>Endopterygota</taxon>
        <taxon>Lepidoptera</taxon>
        <taxon>Glossata</taxon>
        <taxon>Ditrysia</taxon>
        <taxon>Noctuoidea</taxon>
        <taxon>Noctuidae</taxon>
        <taxon>Noctuinae</taxon>
        <taxon>Hadenini</taxon>
        <taxon>Mythimna</taxon>
    </lineage>
</organism>
<evidence type="ECO:0000313" key="2">
    <source>
        <dbReference type="Proteomes" id="UP001231649"/>
    </source>
</evidence>
<accession>A0ACC2R114</accession>
<keyword evidence="2" id="KW-1185">Reference proteome</keyword>
<dbReference type="Proteomes" id="UP001231649">
    <property type="component" value="Chromosome 12"/>
</dbReference>
<reference evidence="1" key="1">
    <citation type="submission" date="2023-03" db="EMBL/GenBank/DDBJ databases">
        <title>Chromosome-level genomes of two armyworms, Mythimna separata and Mythimna loreyi, provide insights into the biosynthesis and reception of sex pheromones.</title>
        <authorList>
            <person name="Zhao H."/>
        </authorList>
    </citation>
    <scope>NUCLEOTIDE SEQUENCE</scope>
    <source>
        <strain evidence="1">BeijingLab</strain>
    </source>
</reference>
<dbReference type="EMBL" id="CM056788">
    <property type="protein sequence ID" value="KAJ8730568.1"/>
    <property type="molecule type" value="Genomic_DNA"/>
</dbReference>
<proteinExistence type="predicted"/>
<comment type="caution">
    <text evidence="1">The sequence shown here is derived from an EMBL/GenBank/DDBJ whole genome shotgun (WGS) entry which is preliminary data.</text>
</comment>
<name>A0ACC2R114_9NEOP</name>
<evidence type="ECO:0000313" key="1">
    <source>
        <dbReference type="EMBL" id="KAJ8730568.1"/>
    </source>
</evidence>
<sequence>MCKIILSVVILLLSLHDAHTQLTSADIDVIVLAQEWPVAVCLFYKHELHPGGGCYLPEQKNQWTIHGIWPRKLTGEYLEYCDEKWRFNPRNIKRIEGELKKAQIVVHKEDAPYVFWSHEWRKHGTCASLLEPFNTEHKYFSKSIEWNQKFAISDMLEAANIFPDDTKYLDPMKVADAVKAKTGKDPMVGCYLIYGVPYLQEVRICMDKNFNVMDCKLQVIDDWCLSSPKGVIYAASEWLPSS</sequence>